<dbReference type="AlphaFoldDB" id="A0A3L9ZJZ3"/>
<dbReference type="EMBL" id="REFH01000013">
    <property type="protein sequence ID" value="RMA72550.1"/>
    <property type="molecule type" value="Genomic_DNA"/>
</dbReference>
<gene>
    <name evidence="2" type="ORF">BC961_2953</name>
</gene>
<evidence type="ECO:0000256" key="1">
    <source>
        <dbReference type="SAM" id="Phobius"/>
    </source>
</evidence>
<evidence type="ECO:0000313" key="3">
    <source>
        <dbReference type="Proteomes" id="UP000280368"/>
    </source>
</evidence>
<keyword evidence="1" id="KW-0812">Transmembrane</keyword>
<feature type="transmembrane region" description="Helical" evidence="1">
    <location>
        <begin position="5"/>
        <end position="25"/>
    </location>
</feature>
<sequence length="186" mass="21839">MKKIFIVYILVCFISLATIFLHIKYNITFVGFWSDRILFWIWLSLTCIIIILFWKKKLVKVYFALLIFTIILSIIPMGVPFWGIYLSITGKGLRFEKEITPEYRVQIATYSIMARYAPLQVIRNLGVFEKEISSSDSELKVNDSLSISNWDIKNVWYISENDKEITLKITDGTNTLIKNFQKKEDN</sequence>
<protein>
    <submittedName>
        <fullName evidence="2">Uncharacterized protein</fullName>
    </submittedName>
</protein>
<evidence type="ECO:0000313" key="2">
    <source>
        <dbReference type="EMBL" id="RMA72550.1"/>
    </source>
</evidence>
<dbReference type="RefSeq" id="WP_147440548.1">
    <property type="nucleotide sequence ID" value="NZ_CBCSGA010000011.1"/>
</dbReference>
<name>A0A3L9ZJZ3_9FLAO</name>
<dbReference type="Proteomes" id="UP000280368">
    <property type="component" value="Unassembled WGS sequence"/>
</dbReference>
<proteinExistence type="predicted"/>
<accession>A0A3L9ZJZ3</accession>
<comment type="caution">
    <text evidence="2">The sequence shown here is derived from an EMBL/GenBank/DDBJ whole genome shotgun (WGS) entry which is preliminary data.</text>
</comment>
<reference evidence="2 3" key="1">
    <citation type="submission" date="2018-10" db="EMBL/GenBank/DDBJ databases">
        <title>Genomic Encyclopedia of Archaeal and Bacterial Type Strains, Phase II (KMG-II): from individual species to whole genera.</title>
        <authorList>
            <person name="Goeker M."/>
        </authorList>
    </citation>
    <scope>NUCLEOTIDE SEQUENCE [LARGE SCALE GENOMIC DNA]</scope>
    <source>
        <strain evidence="2 3">DSM 19727</strain>
    </source>
</reference>
<dbReference type="OrthoDB" id="1163261at2"/>
<feature type="transmembrane region" description="Helical" evidence="1">
    <location>
        <begin position="37"/>
        <end position="54"/>
    </location>
</feature>
<keyword evidence="1" id="KW-0472">Membrane</keyword>
<organism evidence="2 3">
    <name type="scientific">Flavobacterium weaverense</name>
    <dbReference type="NCBI Taxonomy" id="271156"/>
    <lineage>
        <taxon>Bacteria</taxon>
        <taxon>Pseudomonadati</taxon>
        <taxon>Bacteroidota</taxon>
        <taxon>Flavobacteriia</taxon>
        <taxon>Flavobacteriales</taxon>
        <taxon>Flavobacteriaceae</taxon>
        <taxon>Flavobacterium</taxon>
    </lineage>
</organism>
<keyword evidence="1" id="KW-1133">Transmembrane helix</keyword>
<keyword evidence="3" id="KW-1185">Reference proteome</keyword>
<feature type="transmembrane region" description="Helical" evidence="1">
    <location>
        <begin position="61"/>
        <end position="85"/>
    </location>
</feature>